<evidence type="ECO:0000256" key="1">
    <source>
        <dbReference type="SAM" id="Phobius"/>
    </source>
</evidence>
<feature type="transmembrane region" description="Helical" evidence="1">
    <location>
        <begin position="78"/>
        <end position="100"/>
    </location>
</feature>
<dbReference type="EMBL" id="CP034348">
    <property type="protein sequence ID" value="QGX99989.1"/>
    <property type="molecule type" value="Genomic_DNA"/>
</dbReference>
<feature type="transmembrane region" description="Helical" evidence="1">
    <location>
        <begin position="407"/>
        <end position="430"/>
    </location>
</feature>
<keyword evidence="4" id="KW-1185">Reference proteome</keyword>
<gene>
    <name evidence="3" type="ORF">EI983_17620</name>
</gene>
<proteinExistence type="predicted"/>
<feature type="transmembrane region" description="Helical" evidence="1">
    <location>
        <begin position="301"/>
        <end position="326"/>
    </location>
</feature>
<keyword evidence="1" id="KW-0472">Membrane</keyword>
<evidence type="ECO:0008006" key="5">
    <source>
        <dbReference type="Google" id="ProtNLM"/>
    </source>
</evidence>
<evidence type="ECO:0000313" key="4">
    <source>
        <dbReference type="Proteomes" id="UP000428330"/>
    </source>
</evidence>
<accession>A0A6I6ISE1</accession>
<dbReference type="AlphaFoldDB" id="A0A6I6ISE1"/>
<feature type="transmembrane region" description="Helical" evidence="1">
    <location>
        <begin position="191"/>
        <end position="209"/>
    </location>
</feature>
<sequence length="469" mass="50224">MRISFAKFTSLAAIFCPTAALAHVSEQAFVLLLPTEQFIIGGCLAVAASILLVSFLPKPVVERAFTPRALPWPALPRWLPHLTSLASFAAVLALVVIGLTGPRDPLSNLLPMMIWTGWWITIISALGLIGNFWTWINPWSGLYRLLFGPDPAAPLRLPERWGVWPAWAVFVIYFGYFIADPAPSDPDRLAISVACYWLFTFAAMALFGGKTWLARGEAFSVAATLLARCSLFGDWTRPAIGLPGWALGQGQRYGIGLSIFALTLLAAGSFDGLKETFWWLGLIGVNPLEFPGRSAVIGSSLIGLGLAIAGLVLAFALVVWACRAIANTGQTGADQPSFRAVFTALAPAVLPIALAYHISHFTVSFLIEGQYLLAAIGDPLAQGANFLGLGDIRVTTGFLNSADSVKVIWLTQAGVVVAGHVLSVLVAHHAALELFGTARRAAISQIPMGLFMIGYTLFGLWLLATPRGL</sequence>
<feature type="transmembrane region" description="Helical" evidence="1">
    <location>
        <begin position="338"/>
        <end position="358"/>
    </location>
</feature>
<keyword evidence="2" id="KW-0732">Signal</keyword>
<feature type="transmembrane region" description="Helical" evidence="1">
    <location>
        <begin position="253"/>
        <end position="270"/>
    </location>
</feature>
<feature type="transmembrane region" description="Helical" evidence="1">
    <location>
        <begin position="38"/>
        <end position="57"/>
    </location>
</feature>
<reference evidence="4" key="1">
    <citation type="submission" date="2018-12" db="EMBL/GenBank/DDBJ databases">
        <title>Complete genome sequence of Roseovarius sp. MME-070.</title>
        <authorList>
            <person name="Nam Y.-D."/>
            <person name="Kang J."/>
            <person name="Chung W.-H."/>
            <person name="Park Y.S."/>
        </authorList>
    </citation>
    <scope>NUCLEOTIDE SEQUENCE [LARGE SCALE GENOMIC DNA]</scope>
    <source>
        <strain evidence="4">MME-070</strain>
    </source>
</reference>
<feature type="chain" id="PRO_5026135472" description="Fenitrothion hydrolase" evidence="2">
    <location>
        <begin position="23"/>
        <end position="469"/>
    </location>
</feature>
<dbReference type="OrthoDB" id="8168962at2"/>
<feature type="transmembrane region" description="Helical" evidence="1">
    <location>
        <begin position="161"/>
        <end position="179"/>
    </location>
</feature>
<dbReference type="Proteomes" id="UP000428330">
    <property type="component" value="Chromosome"/>
</dbReference>
<organism evidence="3 4">
    <name type="scientific">Roseovarius faecimaris</name>
    <dbReference type="NCBI Taxonomy" id="2494550"/>
    <lineage>
        <taxon>Bacteria</taxon>
        <taxon>Pseudomonadati</taxon>
        <taxon>Pseudomonadota</taxon>
        <taxon>Alphaproteobacteria</taxon>
        <taxon>Rhodobacterales</taxon>
        <taxon>Roseobacteraceae</taxon>
        <taxon>Roseovarius</taxon>
    </lineage>
</organism>
<keyword evidence="1" id="KW-0812">Transmembrane</keyword>
<dbReference type="KEGG" id="rom:EI983_17620"/>
<protein>
    <recommendedName>
        <fullName evidence="5">Fenitrothion hydrolase</fullName>
    </recommendedName>
</protein>
<name>A0A6I6ISE1_9RHOB</name>
<evidence type="ECO:0000313" key="3">
    <source>
        <dbReference type="EMBL" id="QGX99989.1"/>
    </source>
</evidence>
<evidence type="ECO:0000256" key="2">
    <source>
        <dbReference type="SAM" id="SignalP"/>
    </source>
</evidence>
<feature type="transmembrane region" description="Helical" evidence="1">
    <location>
        <begin position="442"/>
        <end position="464"/>
    </location>
</feature>
<dbReference type="RefSeq" id="WP_157708670.1">
    <property type="nucleotide sequence ID" value="NZ_CP034348.1"/>
</dbReference>
<feature type="signal peptide" evidence="2">
    <location>
        <begin position="1"/>
        <end position="22"/>
    </location>
</feature>
<feature type="transmembrane region" description="Helical" evidence="1">
    <location>
        <begin position="112"/>
        <end position="136"/>
    </location>
</feature>
<keyword evidence="1" id="KW-1133">Transmembrane helix</keyword>